<feature type="compositionally biased region" description="Basic and acidic residues" evidence="1">
    <location>
        <begin position="566"/>
        <end position="575"/>
    </location>
</feature>
<feature type="compositionally biased region" description="Polar residues" evidence="1">
    <location>
        <begin position="876"/>
        <end position="900"/>
    </location>
</feature>
<dbReference type="eggNOG" id="KOG4719">
    <property type="taxonomic scope" value="Eukaryota"/>
</dbReference>
<feature type="compositionally biased region" description="Polar residues" evidence="1">
    <location>
        <begin position="67"/>
        <end position="76"/>
    </location>
</feature>
<feature type="compositionally biased region" description="Polar residues" evidence="1">
    <location>
        <begin position="9"/>
        <end position="19"/>
    </location>
</feature>
<feature type="compositionally biased region" description="Polar residues" evidence="1">
    <location>
        <begin position="1001"/>
        <end position="1024"/>
    </location>
</feature>
<protein>
    <submittedName>
        <fullName evidence="2">Uncharacterized protein</fullName>
    </submittedName>
</protein>
<feature type="compositionally biased region" description="Low complexity" evidence="1">
    <location>
        <begin position="1073"/>
        <end position="1084"/>
    </location>
</feature>
<reference evidence="2 3" key="1">
    <citation type="journal article" date="2009" name="Nature">
        <title>Evolution of pathogenicity and sexual reproduction in eight Candida genomes.</title>
        <authorList>
            <person name="Butler G."/>
            <person name="Rasmussen M.D."/>
            <person name="Lin M.F."/>
            <person name="Santos M.A."/>
            <person name="Sakthikumar S."/>
            <person name="Munro C.A."/>
            <person name="Rheinbay E."/>
            <person name="Grabherr M."/>
            <person name="Forche A."/>
            <person name="Reedy J.L."/>
            <person name="Agrafioti I."/>
            <person name="Arnaud M.B."/>
            <person name="Bates S."/>
            <person name="Brown A.J."/>
            <person name="Brunke S."/>
            <person name="Costanzo M.C."/>
            <person name="Fitzpatrick D.A."/>
            <person name="de Groot P.W."/>
            <person name="Harris D."/>
            <person name="Hoyer L.L."/>
            <person name="Hube B."/>
            <person name="Klis F.M."/>
            <person name="Kodira C."/>
            <person name="Lennard N."/>
            <person name="Logue M.E."/>
            <person name="Martin R."/>
            <person name="Neiman A.M."/>
            <person name="Nikolaou E."/>
            <person name="Quail M.A."/>
            <person name="Quinn J."/>
            <person name="Santos M.C."/>
            <person name="Schmitzberger F.F."/>
            <person name="Sherlock G."/>
            <person name="Shah P."/>
            <person name="Silverstein K.A."/>
            <person name="Skrzypek M.S."/>
            <person name="Soll D."/>
            <person name="Staggs R."/>
            <person name="Stansfield I."/>
            <person name="Stumpf M.P."/>
            <person name="Sudbery P.E."/>
            <person name="Srikantha T."/>
            <person name="Zeng Q."/>
            <person name="Berman J."/>
            <person name="Berriman M."/>
            <person name="Heitman J."/>
            <person name="Gow N.A."/>
            <person name="Lorenz M.C."/>
            <person name="Birren B.W."/>
            <person name="Kellis M."/>
            <person name="Cuomo C.A."/>
        </authorList>
    </citation>
    <scope>NUCLEOTIDE SEQUENCE [LARGE SCALE GENOMIC DNA]</scope>
    <source>
        <strain evidence="3">ATCC MYA-3404 / T1</strain>
    </source>
</reference>
<feature type="region of interest" description="Disordered" evidence="1">
    <location>
        <begin position="850"/>
        <end position="1084"/>
    </location>
</feature>
<feature type="compositionally biased region" description="Basic and acidic residues" evidence="1">
    <location>
        <begin position="522"/>
        <end position="541"/>
    </location>
</feature>
<dbReference type="STRING" id="294747.C5M5D7"/>
<feature type="compositionally biased region" description="Polar residues" evidence="1">
    <location>
        <begin position="28"/>
        <end position="48"/>
    </location>
</feature>
<feature type="compositionally biased region" description="Basic and acidic residues" evidence="1">
    <location>
        <begin position="452"/>
        <end position="462"/>
    </location>
</feature>
<feature type="compositionally biased region" description="Polar residues" evidence="1">
    <location>
        <begin position="683"/>
        <end position="705"/>
    </location>
</feature>
<feature type="compositionally biased region" description="Basic and acidic residues" evidence="1">
    <location>
        <begin position="706"/>
        <end position="728"/>
    </location>
</feature>
<feature type="compositionally biased region" description="Low complexity" evidence="1">
    <location>
        <begin position="469"/>
        <end position="478"/>
    </location>
</feature>
<feature type="compositionally biased region" description="Basic and acidic residues" evidence="1">
    <location>
        <begin position="622"/>
        <end position="635"/>
    </location>
</feature>
<feature type="region of interest" description="Disordered" evidence="1">
    <location>
        <begin position="139"/>
        <end position="163"/>
    </location>
</feature>
<dbReference type="RefSeq" id="XP_002547808.1">
    <property type="nucleotide sequence ID" value="XM_002547762.1"/>
</dbReference>
<keyword evidence="3" id="KW-1185">Reference proteome</keyword>
<dbReference type="GeneID" id="8297212"/>
<evidence type="ECO:0000256" key="1">
    <source>
        <dbReference type="SAM" id="MobiDB-lite"/>
    </source>
</evidence>
<feature type="compositionally biased region" description="Low complexity" evidence="1">
    <location>
        <begin position="1025"/>
        <end position="1037"/>
    </location>
</feature>
<feature type="compositionally biased region" description="Polar residues" evidence="1">
    <location>
        <begin position="982"/>
        <end position="991"/>
    </location>
</feature>
<feature type="compositionally biased region" description="Low complexity" evidence="1">
    <location>
        <begin position="777"/>
        <end position="790"/>
    </location>
</feature>
<feature type="region of interest" description="Disordered" evidence="1">
    <location>
        <begin position="442"/>
        <end position="838"/>
    </location>
</feature>
<accession>C5M5D7</accession>
<feature type="compositionally biased region" description="Low complexity" evidence="1">
    <location>
        <begin position="751"/>
        <end position="762"/>
    </location>
</feature>
<dbReference type="KEGG" id="ctp:CTRG_02115"/>
<proteinExistence type="predicted"/>
<name>C5M5D7_CANTT</name>
<organism evidence="2 3">
    <name type="scientific">Candida tropicalis (strain ATCC MYA-3404 / T1)</name>
    <name type="common">Yeast</name>
    <dbReference type="NCBI Taxonomy" id="294747"/>
    <lineage>
        <taxon>Eukaryota</taxon>
        <taxon>Fungi</taxon>
        <taxon>Dikarya</taxon>
        <taxon>Ascomycota</taxon>
        <taxon>Saccharomycotina</taxon>
        <taxon>Pichiomycetes</taxon>
        <taxon>Debaryomycetaceae</taxon>
        <taxon>Candida/Lodderomyces clade</taxon>
        <taxon>Candida</taxon>
    </lineage>
</organism>
<feature type="compositionally biased region" description="Basic and acidic residues" evidence="1">
    <location>
        <begin position="597"/>
        <end position="612"/>
    </location>
</feature>
<dbReference type="VEuPathDB" id="FungiDB:CTRG_02115"/>
<feature type="compositionally biased region" description="Polar residues" evidence="1">
    <location>
        <begin position="913"/>
        <end position="957"/>
    </location>
</feature>
<dbReference type="AlphaFoldDB" id="C5M5D7"/>
<feature type="compositionally biased region" description="Basic and acidic residues" evidence="1">
    <location>
        <begin position="667"/>
        <end position="676"/>
    </location>
</feature>
<dbReference type="OrthoDB" id="4095576at2759"/>
<evidence type="ECO:0000313" key="3">
    <source>
        <dbReference type="Proteomes" id="UP000002037"/>
    </source>
</evidence>
<feature type="compositionally biased region" description="Polar residues" evidence="1">
    <location>
        <begin position="1041"/>
        <end position="1052"/>
    </location>
</feature>
<evidence type="ECO:0000313" key="2">
    <source>
        <dbReference type="EMBL" id="EER35253.1"/>
    </source>
</evidence>
<dbReference type="HOGENOM" id="CLU_010863_0_0_1"/>
<feature type="region of interest" description="Disordered" evidence="1">
    <location>
        <begin position="1"/>
        <end position="76"/>
    </location>
</feature>
<dbReference type="EMBL" id="GG692396">
    <property type="protein sequence ID" value="EER35253.1"/>
    <property type="molecule type" value="Genomic_DNA"/>
</dbReference>
<feature type="compositionally biased region" description="Polar residues" evidence="1">
    <location>
        <begin position="641"/>
        <end position="660"/>
    </location>
</feature>
<gene>
    <name evidence="2" type="ORF">CTRG_02115</name>
</gene>
<feature type="compositionally biased region" description="Polar residues" evidence="1">
    <location>
        <begin position="804"/>
        <end position="824"/>
    </location>
</feature>
<dbReference type="Proteomes" id="UP000002037">
    <property type="component" value="Unassembled WGS sequence"/>
</dbReference>
<feature type="compositionally biased region" description="Low complexity" evidence="1">
    <location>
        <begin position="850"/>
        <end position="864"/>
    </location>
</feature>
<sequence>MPINRKRSLSPNTESSFTKDGSDEQKRSTLSSYFSKFKQSFLSPSPTAETKDNDSQPNESPAEVNIDNDSLTNFTPSDKRRRLSIQGHPSPQQIPRSSVAYSAQFLPRQRSYSIIYNGVKTNEEELNNDLEVRVTAKELQSSTNDRDDSPLLDLPPAPNSDIILGGGEIDEKVAVEEEKDDNGNVAEFQEVIEYAPLYQDESGNIVRPPFINLDPRERYQLLQLKRSIETSEALQSRIKYMVNPNETQSRKIKGTNKVETSTQTHDIDYLNTKLSFKRKSEPHSLIQQRPLKKQKRRGFAMPVLEYDITPKEPVVSTSSLNGVLGEVSKPKFKDSTIVEDKKITRIIPREDEEPISKKFAKPSGTGNRDLFGREDTSTLKLDDNYIKQTDSISDIIKLKDNLEETNKTKKVSVGPSSGFKFNIKKDDFKEVLDARKENDKMLENTKSTKSGLFEEKKPEEKTSLFSNDSKPSFSFGGSKKPEQPSLFTKSDNDSKEPPKISFGGQPAQTKEAPKFSFGKTATPEEPKLLLNNNKEKSEEPKTSSLFSFGSTEEKKTTDAPKQVLFGDKKDSESEKPLFSFGGPKKDAGTAPTFSFGGKKESTPASLDDKKDTPSISFSLTANKKEEEKPKLDEAKPLFSFSGATSKDSTPSIPNTASPTPFSFGVQAKDDKKDEQPKSGLFSLPQSKTDTATSAGSTFKFGTSNDKSQKRQLDDDNAKTETEKKDKNENQQSVTKKVDFETPASTTPQPISFSFGSATSSNSKPAFNLGANTTEKNTSTPSTPSVATSTPAPAPGSGSGPGSTLTNNATNAPNVGAFSFNTASKPTPPPVGNPNFKFAAGITPPSGAKPSFNFSAPASSSTPTFGGFGQTPAFGGSATSASPAFGQSNNTGGAFGQSNNAGGAFGQSAPPSVFGQSSSSNNNTFGQSSNMFGSKSATNITTGPANTAFGSRPATPTFNFGGATNPAGSTNPAMPAPLPSGVPSFNFTGSKESTPDPATIFGQHNANRSASSTPFGNTMNNNMFGQQAQPQTQPQQQPNMFGATSNPANNSFTFGGANGAPTINGGVPTPVVNPRRIIQPRSRRR</sequence>